<dbReference type="AlphaFoldDB" id="A0A090I9R9"/>
<reference evidence="1" key="1">
    <citation type="submission" date="2014-08" db="EMBL/GenBank/DDBJ databases">
        <authorList>
            <person name="Wibberg D."/>
        </authorList>
    </citation>
    <scope>NUCLEOTIDE SEQUENCE</scope>
</reference>
<dbReference type="EMBL" id="LN734822">
    <property type="protein sequence ID" value="CEL24854.1"/>
    <property type="molecule type" value="Genomic_DNA"/>
</dbReference>
<organism evidence="1">
    <name type="scientific">Methanobacterium formicicum</name>
    <dbReference type="NCBI Taxonomy" id="2162"/>
    <lineage>
        <taxon>Archaea</taxon>
        <taxon>Methanobacteriati</taxon>
        <taxon>Methanobacteriota</taxon>
        <taxon>Methanomada group</taxon>
        <taxon>Methanobacteria</taxon>
        <taxon>Methanobacteriales</taxon>
        <taxon>Methanobacteriaceae</taxon>
        <taxon>Methanobacterium</taxon>
    </lineage>
</organism>
<sequence>MVDKRVACDHLDDRFEEFFDGLIEEGLNELKLKCK</sequence>
<evidence type="ECO:0000313" key="3">
    <source>
        <dbReference type="Proteomes" id="UP000062768"/>
    </source>
</evidence>
<dbReference type="PATRIC" id="fig|2162.10.peg.1273"/>
<protein>
    <submittedName>
        <fullName evidence="1">Uncharacterized protein</fullName>
    </submittedName>
</protein>
<proteinExistence type="predicted"/>
<evidence type="ECO:0000313" key="1">
    <source>
        <dbReference type="EMBL" id="CEA14107.1"/>
    </source>
</evidence>
<gene>
    <name evidence="1" type="ORF">DSM1535_1782</name>
    <name evidence="2" type="ORF">MB9_1216</name>
</gene>
<reference evidence="2" key="2">
    <citation type="submission" date="2014-09" db="EMBL/GenBank/DDBJ databases">
        <authorList>
            <person name="Bishop-Lilly K.A."/>
            <person name="Broomall S.M."/>
            <person name="Chain P.S."/>
            <person name="Chertkov O."/>
            <person name="Coyne S.R."/>
            <person name="Daligault H.E."/>
            <person name="Davenport K.W."/>
            <person name="Erkkila T."/>
            <person name="Frey K.G."/>
            <person name="Gibbons H.S."/>
            <person name="Gu W."/>
            <person name="Jaissle J."/>
            <person name="Johnson S.L."/>
            <person name="Koroleva G.I."/>
            <person name="Ladner J.T."/>
            <person name="Lo C.-C."/>
            <person name="Minogue T.D."/>
            <person name="Munk C."/>
            <person name="Palacios G.F."/>
            <person name="Redden C.L."/>
            <person name="Rosenzweig C.N."/>
            <person name="Scholz M.B."/>
            <person name="Teshima H."/>
            <person name="Xu Y."/>
        </authorList>
    </citation>
    <scope>NUCLEOTIDE SEQUENCE</scope>
    <source>
        <strain evidence="2">Mb9</strain>
    </source>
</reference>
<dbReference type="KEGG" id="mfi:DSM1535_1782"/>
<dbReference type="Proteomes" id="UP000062768">
    <property type="component" value="Chromosome I"/>
</dbReference>
<keyword evidence="3" id="KW-1185">Reference proteome</keyword>
<evidence type="ECO:0000313" key="2">
    <source>
        <dbReference type="EMBL" id="CEL24854.1"/>
    </source>
</evidence>
<accession>A0A090I9R9</accession>
<name>A0A090I9R9_METFO</name>
<dbReference type="EMBL" id="LN515531">
    <property type="protein sequence ID" value="CEA14107.1"/>
    <property type="molecule type" value="Genomic_DNA"/>
</dbReference>